<reference evidence="2" key="3">
    <citation type="submission" date="2019-09" db="EMBL/GenBank/DDBJ databases">
        <title>Co-occurence of chitin degradation, pigmentation and bioactivity in marine Pseudoalteromonas.</title>
        <authorList>
            <person name="Sonnenschein E.C."/>
            <person name="Bech P.K."/>
        </authorList>
    </citation>
    <scope>NUCLEOTIDE SEQUENCE</scope>
    <source>
        <strain evidence="2">S2231</strain>
        <strain evidence="3">S2233</strain>
    </source>
</reference>
<comment type="caution">
    <text evidence="2">The sequence shown here is derived from an EMBL/GenBank/DDBJ whole genome shotgun (WGS) entry which is preliminary data.</text>
</comment>
<dbReference type="InterPro" id="IPR040807">
    <property type="entry name" value="DUF5522"/>
</dbReference>
<protein>
    <submittedName>
        <fullName evidence="2">Uncharacterized protein</fullName>
    </submittedName>
</protein>
<dbReference type="Proteomes" id="UP000305730">
    <property type="component" value="Unassembled WGS sequence"/>
</dbReference>
<sequence length="92" mass="10652">MDIPNIMPLQTDKGCLCRTCLISSIRQKIENMANQPIRQQLKLAKQYAHSNSFIEGLDYDMEEGFMVMTRWAHLKRGKCCGNNCRHCPYSAR</sequence>
<accession>A0A5S3XSY1</accession>
<dbReference type="Proteomes" id="UP000307706">
    <property type="component" value="Unassembled WGS sequence"/>
</dbReference>
<dbReference type="PANTHER" id="PTHR21037:SF2">
    <property type="entry name" value="SIMILAR TO NOVEL PROTEIN"/>
    <property type="match status" value="1"/>
</dbReference>
<evidence type="ECO:0000313" key="4">
    <source>
        <dbReference type="Proteomes" id="UP000307706"/>
    </source>
</evidence>
<dbReference type="Pfam" id="PF17653">
    <property type="entry name" value="DUF5522"/>
    <property type="match status" value="1"/>
</dbReference>
<evidence type="ECO:0000313" key="1">
    <source>
        <dbReference type="EMBL" id="TMP40943.1"/>
    </source>
</evidence>
<evidence type="ECO:0000313" key="2">
    <source>
        <dbReference type="EMBL" id="TMP60395.1"/>
    </source>
</evidence>
<dbReference type="OrthoDB" id="9800168at2"/>
<evidence type="ECO:0000313" key="3">
    <source>
        <dbReference type="Proteomes" id="UP000305730"/>
    </source>
</evidence>
<keyword evidence="3" id="KW-1185">Reference proteome</keyword>
<proteinExistence type="predicted"/>
<dbReference type="AlphaFoldDB" id="A0A5S3XSY1"/>
<name>A0A5S3XSY1_9GAMM</name>
<reference evidence="3 4" key="1">
    <citation type="submission" date="2017-12" db="EMBL/GenBank/DDBJ databases">
        <authorList>
            <person name="Paulsen S."/>
            <person name="Gram L.K."/>
        </authorList>
    </citation>
    <scope>NUCLEOTIDE SEQUENCE [LARGE SCALE GENOMIC DNA]</scope>
    <source>
        <strain evidence="2 4">S2231</strain>
        <strain evidence="1 3">S2233</strain>
    </source>
</reference>
<dbReference type="EMBL" id="PNCL01000025">
    <property type="protein sequence ID" value="TMP60395.1"/>
    <property type="molecule type" value="Genomic_DNA"/>
</dbReference>
<organism evidence="2 4">
    <name type="scientific">Pseudoalteromonas citrea</name>
    <dbReference type="NCBI Taxonomy" id="43655"/>
    <lineage>
        <taxon>Bacteria</taxon>
        <taxon>Pseudomonadati</taxon>
        <taxon>Pseudomonadota</taxon>
        <taxon>Gammaproteobacteria</taxon>
        <taxon>Alteromonadales</taxon>
        <taxon>Pseudoalteromonadaceae</taxon>
        <taxon>Pseudoalteromonas</taxon>
    </lineage>
</organism>
<dbReference type="PANTHER" id="PTHR21037">
    <property type="entry name" value="39S RIBOSOMAL PROTEIN L14, MITOCHONDRIAL"/>
    <property type="match status" value="1"/>
</dbReference>
<dbReference type="EMBL" id="PNCK01000065">
    <property type="protein sequence ID" value="TMP40943.1"/>
    <property type="molecule type" value="Genomic_DNA"/>
</dbReference>
<reference evidence="4" key="2">
    <citation type="submission" date="2019-06" db="EMBL/GenBank/DDBJ databases">
        <title>Co-occurence of chitin degradation, pigmentation and bioactivity in marine Pseudoalteromonas.</title>
        <authorList>
            <person name="Sonnenschein E.C."/>
            <person name="Bech P.K."/>
        </authorList>
    </citation>
    <scope>NUCLEOTIDE SEQUENCE [LARGE SCALE GENOMIC DNA]</scope>
    <source>
        <strain evidence="4">S2231</strain>
        <strain evidence="1">S2233</strain>
    </source>
</reference>
<gene>
    <name evidence="2" type="ORF">CWB96_06705</name>
    <name evidence="1" type="ORF">CWB97_16430</name>
</gene>
<dbReference type="RefSeq" id="WP_119860018.1">
    <property type="nucleotide sequence ID" value="NZ_PNCK01000065.1"/>
</dbReference>